<evidence type="ECO:0000313" key="2">
    <source>
        <dbReference type="Proteomes" id="UP000886501"/>
    </source>
</evidence>
<feature type="non-terminal residue" evidence="1">
    <location>
        <position position="1"/>
    </location>
</feature>
<reference evidence="1" key="1">
    <citation type="submission" date="2019-10" db="EMBL/GenBank/DDBJ databases">
        <authorList>
            <consortium name="DOE Joint Genome Institute"/>
            <person name="Kuo A."/>
            <person name="Miyauchi S."/>
            <person name="Kiss E."/>
            <person name="Drula E."/>
            <person name="Kohler A."/>
            <person name="Sanchez-Garcia M."/>
            <person name="Andreopoulos B."/>
            <person name="Barry K.W."/>
            <person name="Bonito G."/>
            <person name="Buee M."/>
            <person name="Carver A."/>
            <person name="Chen C."/>
            <person name="Cichocki N."/>
            <person name="Clum A."/>
            <person name="Culley D."/>
            <person name="Crous P.W."/>
            <person name="Fauchery L."/>
            <person name="Girlanda M."/>
            <person name="Hayes R."/>
            <person name="Keri Z."/>
            <person name="Labutti K."/>
            <person name="Lipzen A."/>
            <person name="Lombard V."/>
            <person name="Magnuson J."/>
            <person name="Maillard F."/>
            <person name="Morin E."/>
            <person name="Murat C."/>
            <person name="Nolan M."/>
            <person name="Ohm R."/>
            <person name="Pangilinan J."/>
            <person name="Pereira M."/>
            <person name="Perotto S."/>
            <person name="Peter M."/>
            <person name="Riley R."/>
            <person name="Sitrit Y."/>
            <person name="Stielow B."/>
            <person name="Szollosi G."/>
            <person name="Zifcakova L."/>
            <person name="Stursova M."/>
            <person name="Spatafora J.W."/>
            <person name="Tedersoo L."/>
            <person name="Vaario L.-M."/>
            <person name="Yamada A."/>
            <person name="Yan M."/>
            <person name="Wang P."/>
            <person name="Xu J."/>
            <person name="Bruns T."/>
            <person name="Baldrian P."/>
            <person name="Vilgalys R."/>
            <person name="Henrissat B."/>
            <person name="Grigoriev I.V."/>
            <person name="Hibbett D."/>
            <person name="Nagy L.G."/>
            <person name="Martin F.M."/>
        </authorList>
    </citation>
    <scope>NUCLEOTIDE SEQUENCE</scope>
    <source>
        <strain evidence="1">P2</strain>
    </source>
</reference>
<evidence type="ECO:0000313" key="1">
    <source>
        <dbReference type="EMBL" id="KAF9649261.1"/>
    </source>
</evidence>
<feature type="non-terminal residue" evidence="1">
    <location>
        <position position="119"/>
    </location>
</feature>
<dbReference type="EMBL" id="MU118000">
    <property type="protein sequence ID" value="KAF9649261.1"/>
    <property type="molecule type" value="Genomic_DNA"/>
</dbReference>
<gene>
    <name evidence="1" type="ORF">BDM02DRAFT_3072812</name>
</gene>
<organism evidence="1 2">
    <name type="scientific">Thelephora ganbajun</name>
    <name type="common">Ganba fungus</name>
    <dbReference type="NCBI Taxonomy" id="370292"/>
    <lineage>
        <taxon>Eukaryota</taxon>
        <taxon>Fungi</taxon>
        <taxon>Dikarya</taxon>
        <taxon>Basidiomycota</taxon>
        <taxon>Agaricomycotina</taxon>
        <taxon>Agaricomycetes</taxon>
        <taxon>Thelephorales</taxon>
        <taxon>Thelephoraceae</taxon>
        <taxon>Thelephora</taxon>
    </lineage>
</organism>
<protein>
    <submittedName>
        <fullName evidence="1">Uncharacterized protein</fullName>
    </submittedName>
</protein>
<accession>A0ACB6ZJD4</accession>
<reference evidence="1" key="2">
    <citation type="journal article" date="2020" name="Nat. Commun.">
        <title>Large-scale genome sequencing of mycorrhizal fungi provides insights into the early evolution of symbiotic traits.</title>
        <authorList>
            <person name="Miyauchi S."/>
            <person name="Kiss E."/>
            <person name="Kuo A."/>
            <person name="Drula E."/>
            <person name="Kohler A."/>
            <person name="Sanchez-Garcia M."/>
            <person name="Morin E."/>
            <person name="Andreopoulos B."/>
            <person name="Barry K.W."/>
            <person name="Bonito G."/>
            <person name="Buee M."/>
            <person name="Carver A."/>
            <person name="Chen C."/>
            <person name="Cichocki N."/>
            <person name="Clum A."/>
            <person name="Culley D."/>
            <person name="Crous P.W."/>
            <person name="Fauchery L."/>
            <person name="Girlanda M."/>
            <person name="Hayes R.D."/>
            <person name="Keri Z."/>
            <person name="LaButti K."/>
            <person name="Lipzen A."/>
            <person name="Lombard V."/>
            <person name="Magnuson J."/>
            <person name="Maillard F."/>
            <person name="Murat C."/>
            <person name="Nolan M."/>
            <person name="Ohm R.A."/>
            <person name="Pangilinan J."/>
            <person name="Pereira M.F."/>
            <person name="Perotto S."/>
            <person name="Peter M."/>
            <person name="Pfister S."/>
            <person name="Riley R."/>
            <person name="Sitrit Y."/>
            <person name="Stielow J.B."/>
            <person name="Szollosi G."/>
            <person name="Zifcakova L."/>
            <person name="Stursova M."/>
            <person name="Spatafora J.W."/>
            <person name="Tedersoo L."/>
            <person name="Vaario L.M."/>
            <person name="Yamada A."/>
            <person name="Yan M."/>
            <person name="Wang P."/>
            <person name="Xu J."/>
            <person name="Bruns T."/>
            <person name="Baldrian P."/>
            <person name="Vilgalys R."/>
            <person name="Dunand C."/>
            <person name="Henrissat B."/>
            <person name="Grigoriev I.V."/>
            <person name="Hibbett D."/>
            <person name="Nagy L.G."/>
            <person name="Martin F.M."/>
        </authorList>
    </citation>
    <scope>NUCLEOTIDE SEQUENCE</scope>
    <source>
        <strain evidence="1">P2</strain>
    </source>
</reference>
<dbReference type="Proteomes" id="UP000886501">
    <property type="component" value="Unassembled WGS sequence"/>
</dbReference>
<keyword evidence="2" id="KW-1185">Reference proteome</keyword>
<name>A0ACB6ZJD4_THEGA</name>
<sequence>ETFYLEDGNVEVLCGNTMFRVHTSILSFHSPALHRVFAQISLAMADSPNGCPRILSSDLAGDFATLLKVIYLPGFPAKNKVPDFTTFSSLLRITTKYEMPTVRSQLLEVVRDAYPETFE</sequence>
<comment type="caution">
    <text evidence="1">The sequence shown here is derived from an EMBL/GenBank/DDBJ whole genome shotgun (WGS) entry which is preliminary data.</text>
</comment>
<proteinExistence type="predicted"/>